<dbReference type="OrthoDB" id="7220054at2"/>
<gene>
    <name evidence="2" type="ORF">C0Z18_04440</name>
</gene>
<organism evidence="2 3">
    <name type="scientific">Trinickia dabaoshanensis</name>
    <dbReference type="NCBI Taxonomy" id="564714"/>
    <lineage>
        <taxon>Bacteria</taxon>
        <taxon>Pseudomonadati</taxon>
        <taxon>Pseudomonadota</taxon>
        <taxon>Betaproteobacteria</taxon>
        <taxon>Burkholderiales</taxon>
        <taxon>Burkholderiaceae</taxon>
        <taxon>Trinickia</taxon>
    </lineage>
</organism>
<evidence type="ECO:0000313" key="3">
    <source>
        <dbReference type="Proteomes" id="UP000235616"/>
    </source>
</evidence>
<evidence type="ECO:0000313" key="2">
    <source>
        <dbReference type="EMBL" id="PMS22740.1"/>
    </source>
</evidence>
<dbReference type="AlphaFoldDB" id="A0A2N7W011"/>
<feature type="domain" description="Bacterial shufflon protein N-terminal" evidence="1">
    <location>
        <begin position="26"/>
        <end position="214"/>
    </location>
</feature>
<sequence>MIEMLAVLALAALMIGGVATMINSTLDDTRAQQAALYQAQLTAAATHLIEGNYTALTTQATTSTPVVAALTGTTYQLSTYLSNATGAKNAYGQTPCLLIYGTATPGVLQALLVTEGGSTIPDPALGYAAANAGAGGGSIQATNNASGAANGAFGSWSVAAPNPAGASCSGTKTGTGHLASLIYYNGTQAASADYLYRVAVPGNPQANTMQVPIVLATQVDYQACTSPGAIAADSLGNVLNCDRARAVWVPEASFHWRDAVNSEADLAGALSPPPQPGDVRMTLQTHRPYVYNGSTWQALSVDEAGNLALGNAQTIGASCPPAPQNAAIAPASASTTLISTDARGRVLSCQNGTWQAQSEINPLTVSTDSDCAIDVGSASGSTNFTCGTAPSAPQYDPAMGYWVTVVNRGVPALPANGAVSVYAWAHMQDAYVTSCPSAPQDLSNGQGAYVTLYAQLIDNDTGNTLASAVNQSSKIVGDLANVNLNLTHALPKNNSGYTVRFTTYWIIYGGANPASFQPSYCGTGNNIFYTPGVVTSWTITPFY</sequence>
<keyword evidence="3" id="KW-1185">Reference proteome</keyword>
<dbReference type="Pfam" id="PF04917">
    <property type="entry name" value="Shufflon_N"/>
    <property type="match status" value="1"/>
</dbReference>
<accession>A0A2N7W011</accession>
<evidence type="ECO:0000259" key="1">
    <source>
        <dbReference type="Pfam" id="PF04917"/>
    </source>
</evidence>
<dbReference type="Proteomes" id="UP000235616">
    <property type="component" value="Unassembled WGS sequence"/>
</dbReference>
<reference evidence="2 3" key="1">
    <citation type="submission" date="2018-01" db="EMBL/GenBank/DDBJ databases">
        <title>Whole genome analyses suggest that Burkholderia sensu lato contains two further novel genera in the rhizoxinica-symbiotica group Mycetohabitans gen. nov., and Trinickia gen. nov.: implications for the evolution of diazotrophy and nodulation in the Burkholderiaceae.</title>
        <authorList>
            <person name="Estrada-de los Santos P."/>
            <person name="Palmer M."/>
            <person name="Chavez-Ramirez B."/>
            <person name="Beukes C."/>
            <person name="Steenkamp E.T."/>
            <person name="Hirsch A.M."/>
            <person name="Manyaka P."/>
            <person name="Maluk M."/>
            <person name="Lafos M."/>
            <person name="Crook M."/>
            <person name="Gross E."/>
            <person name="Simon M.F."/>
            <person name="Bueno dos Reis Junior F."/>
            <person name="Poole P.S."/>
            <person name="Venter S.N."/>
            <person name="James E.K."/>
        </authorList>
    </citation>
    <scope>NUCLEOTIDE SEQUENCE [LARGE SCALE GENOMIC DNA]</scope>
    <source>
        <strain evidence="2 3">GIMN1.004</strain>
    </source>
</reference>
<dbReference type="EMBL" id="PNYA01000003">
    <property type="protein sequence ID" value="PMS22740.1"/>
    <property type="molecule type" value="Genomic_DNA"/>
</dbReference>
<dbReference type="InterPro" id="IPR007001">
    <property type="entry name" value="Shufflon_N"/>
</dbReference>
<comment type="caution">
    <text evidence="2">The sequence shown here is derived from an EMBL/GenBank/DDBJ whole genome shotgun (WGS) entry which is preliminary data.</text>
</comment>
<protein>
    <submittedName>
        <fullName evidence="2">Shufflon system plasmid conjugative transfer pilus tip adhesin PilV</fullName>
    </submittedName>
</protein>
<proteinExistence type="predicted"/>
<name>A0A2N7W011_9BURK</name>